<name>A0A3N6LRE0_NATCH</name>
<evidence type="ECO:0000313" key="5">
    <source>
        <dbReference type="Proteomes" id="UP000282323"/>
    </source>
</evidence>
<dbReference type="InterPro" id="IPR029051">
    <property type="entry name" value="DUF4352"/>
</dbReference>
<dbReference type="Proteomes" id="UP000282323">
    <property type="component" value="Unassembled WGS sequence"/>
</dbReference>
<dbReference type="OrthoDB" id="205884at2157"/>
<feature type="domain" description="DUF4352" evidence="3">
    <location>
        <begin position="209"/>
        <end position="316"/>
    </location>
</feature>
<feature type="domain" description="DUF4352" evidence="3">
    <location>
        <begin position="63"/>
        <end position="172"/>
    </location>
</feature>
<keyword evidence="5" id="KW-1185">Reference proteome</keyword>
<feature type="region of interest" description="Disordered" evidence="2">
    <location>
        <begin position="24"/>
        <end position="57"/>
    </location>
</feature>
<organism evidence="4 5">
    <name type="scientific">Natrarchaeobius chitinivorans</name>
    <dbReference type="NCBI Taxonomy" id="1679083"/>
    <lineage>
        <taxon>Archaea</taxon>
        <taxon>Methanobacteriati</taxon>
        <taxon>Methanobacteriota</taxon>
        <taxon>Stenosarchaea group</taxon>
        <taxon>Halobacteria</taxon>
        <taxon>Halobacteriales</taxon>
        <taxon>Natrialbaceae</taxon>
        <taxon>Natrarchaeobius</taxon>
    </lineage>
</organism>
<accession>A0A3N6LRE0</accession>
<dbReference type="EMBL" id="REGA01000022">
    <property type="protein sequence ID" value="RQG90947.1"/>
    <property type="molecule type" value="Genomic_DNA"/>
</dbReference>
<dbReference type="AlphaFoldDB" id="A0A3N6LRE0"/>
<evidence type="ECO:0000256" key="1">
    <source>
        <dbReference type="ARBA" id="ARBA00022729"/>
    </source>
</evidence>
<evidence type="ECO:0000259" key="3">
    <source>
        <dbReference type="Pfam" id="PF11611"/>
    </source>
</evidence>
<protein>
    <submittedName>
        <fullName evidence="4">DUF4352 domain-containing protein</fullName>
    </submittedName>
</protein>
<dbReference type="RefSeq" id="WP_124197224.1">
    <property type="nucleotide sequence ID" value="NZ_REGA01000022.1"/>
</dbReference>
<dbReference type="InterPro" id="IPR029050">
    <property type="entry name" value="Immunoprotect_excell_Ig-like"/>
</dbReference>
<comment type="caution">
    <text evidence="4">The sequence shown here is derived from an EMBL/GenBank/DDBJ whole genome shotgun (WGS) entry which is preliminary data.</text>
</comment>
<proteinExistence type="predicted"/>
<keyword evidence="1" id="KW-0732">Signal</keyword>
<reference evidence="4 5" key="1">
    <citation type="submission" date="2018-10" db="EMBL/GenBank/DDBJ databases">
        <title>Natrarchaeobius chitinivorans gen. nov., sp. nov., and Natrarchaeobius haloalkaliphilus sp. nov., alkaliphilic, chitin-utilizing haloarchaea from hypersaline alkaline lakes.</title>
        <authorList>
            <person name="Sorokin D.Y."/>
            <person name="Elcheninov A.G."/>
            <person name="Kostrikina N.A."/>
            <person name="Bale N.J."/>
            <person name="Sinninghe Damste J.S."/>
            <person name="Khijniak T.V."/>
            <person name="Kublanov I.V."/>
            <person name="Toshchakov S.V."/>
        </authorList>
    </citation>
    <scope>NUCLEOTIDE SEQUENCE [LARGE SCALE GENOMIC DNA]</scope>
    <source>
        <strain evidence="4 5">AArcht4T</strain>
    </source>
</reference>
<dbReference type="Gene3D" id="2.60.40.1240">
    <property type="match status" value="2"/>
</dbReference>
<dbReference type="Pfam" id="PF11611">
    <property type="entry name" value="DUF4352"/>
    <property type="match status" value="2"/>
</dbReference>
<evidence type="ECO:0000313" key="4">
    <source>
        <dbReference type="EMBL" id="RQG90947.1"/>
    </source>
</evidence>
<evidence type="ECO:0000256" key="2">
    <source>
        <dbReference type="SAM" id="MobiDB-lite"/>
    </source>
</evidence>
<dbReference type="PROSITE" id="PS51257">
    <property type="entry name" value="PROKAR_LIPOPROTEIN"/>
    <property type="match status" value="1"/>
</dbReference>
<sequence>MERRTLLVGGTAAFSTVIAGCVGTDDELQETSGGDDDSPDDGSDESGSEDGDDDDGEERNALVGELVEGEDIHLVVEGVDRTDQLDEFTEADAGNELVVVSVAYKNVGDEFHTVSGFLSSRVRDAEDYTYDQSIYGTAQALNDGQIAPGELERGDVVYEVPEDATNLSLEFDFDLGLFGTLQRATIDLEAEADDPHVLEQDLRVDVHDVGAGIEHEGTTVTVNEIETATELDEFTAAGDGREFVIVDITVANDTGEEQHVSTLLQMQLKDDDGYSYGEDLGAVAALDQAFEEGSPIADGDQRRGRIAYEVAEGLTPLYWVFEFALFDQGDKTFWGIR</sequence>
<gene>
    <name evidence="4" type="ORF">EA473_19365</name>
</gene>